<dbReference type="PRINTS" id="PR00926">
    <property type="entry name" value="MITOCARRIER"/>
</dbReference>
<feature type="region of interest" description="Disordered" evidence="13">
    <location>
        <begin position="585"/>
        <end position="616"/>
    </location>
</feature>
<dbReference type="CDD" id="cd12148">
    <property type="entry name" value="fungal_TF_MHR"/>
    <property type="match status" value="1"/>
</dbReference>
<gene>
    <name evidence="15" type="ORF">Ptr86124_005384</name>
</gene>
<dbReference type="GO" id="GO:0005743">
    <property type="term" value="C:mitochondrial inner membrane"/>
    <property type="evidence" value="ECO:0007669"/>
    <property type="project" value="UniProtKB-SubCell"/>
</dbReference>
<dbReference type="GO" id="GO:0055085">
    <property type="term" value="P:transmembrane transport"/>
    <property type="evidence" value="ECO:0007669"/>
    <property type="project" value="InterPro"/>
</dbReference>
<feature type="compositionally biased region" description="Low complexity" evidence="13">
    <location>
        <begin position="492"/>
        <end position="510"/>
    </location>
</feature>
<dbReference type="InterPro" id="IPR036236">
    <property type="entry name" value="Znf_C2H2_sf"/>
</dbReference>
<feature type="region of interest" description="Disordered" evidence="13">
    <location>
        <begin position="489"/>
        <end position="510"/>
    </location>
</feature>
<feature type="repeat" description="Solcar" evidence="12">
    <location>
        <begin position="146"/>
        <end position="236"/>
    </location>
</feature>
<keyword evidence="5" id="KW-0677">Repeat</keyword>
<feature type="region of interest" description="Disordered" evidence="13">
    <location>
        <begin position="343"/>
        <end position="368"/>
    </location>
</feature>
<sequence>MKNEGVSRLYRGITAPILMEVPKRAIKFSANDSLTPFYQNLFSTPTLTQPLAILTGASAGATESLVVVPFELLKIRLQDKTSASRYTGLLDCSVKVVRQEGPLALYNGFEATLWRHIVWNAGYFGCIFQVRAQLSAPATSSNPTRQKMGNDLIAGFVGGVVGTTFNTPLDVVKSRIQSVAKTPGVRQKYAWAWPSLGVVAREEGFRALYKGRAREAARTVPYVRIKWYTSFIELTVSSDTRERPYECPTCKKHFSRSDVLFRHCKGHAQNAMNRMKSNEQQTSPDQQDFRHNSLDESQTTRPSAPRNGNGPTPGPTPVIREEHAFSPMVQRRDSQVLQVNGNQYNTHLSPPLHTRQTSSRLQPPSPGEDRIEALINAAQHLEPGTDTPWRSPSPMIMARPDNTQMSNRNPHESMGPPIDPAMEALTFSPAAHVSSLDQWAFELVQSNNPVPNRTPADALQTWLFPLEADMQTPHGSHHLGVDGFFDPETFRPIPGNEPSPSGSSVSIASRVPRERFQRVQSCWPSRSRRSSRLMPDLWQSLIASECSNILSEVGAGAVETPMSERERRNSRWGLDEECRSRLQSAMDNMPLPNQSRSESYGDTASSSGDAAASPSVESVQFPPAEILDIALEMYLYYFHPTLPIIHIPTFSARNAPRPLLLCMCLIGLSILGTAGAAKFVTRTFPAVLQLATTELHTLQTTDHPPHRQMCIIATSLLALNLASITGRKSRIAQAEKMYGELIGFAQSQGLFSANEGVKIDPLLDETIDIDAKWKAWSKIECTKRVIFGLIEADCWWASYLSACPMIRPETVQMLPPSDYALYHVNSAAKWFRLVQRGARIQANRITPSFHPTPGLKLDASSFRSLLTLLLLRIYESNDRLAPATSNQKQLEPWRIYMEDPRSRDILPLLVNLSSSSVDALRTADLNSAVLWHASCMVLGANIRYFELAAGRSGPEPAVNALEDISAWSQTPSARRSVLHAAHIYKLLFDRKVSDIVNPHSVVSLFRAALVLGLYIFTVPPIQNGSMNDNCLELLDLVDWMSIGRLGFIDTPQSPVPFGDASLVVKFIRHGGPFSITGVTLDGGYLAARRTLLHCADLMEGMGRWKSRTFSQILHIMSDDLTDYDGHDDGDEERDGDGDMDDGGLQR</sequence>
<keyword evidence="6" id="KW-0999">Mitochondrion inner membrane</keyword>
<keyword evidence="10" id="KW-0539">Nucleus</keyword>
<evidence type="ECO:0000256" key="1">
    <source>
        <dbReference type="ARBA" id="ARBA00004448"/>
    </source>
</evidence>
<keyword evidence="9 12" id="KW-0472">Membrane</keyword>
<proteinExistence type="inferred from homology"/>
<evidence type="ECO:0000256" key="9">
    <source>
        <dbReference type="ARBA" id="ARBA00023136"/>
    </source>
</evidence>
<dbReference type="GO" id="GO:0003677">
    <property type="term" value="F:DNA binding"/>
    <property type="evidence" value="ECO:0007669"/>
    <property type="project" value="InterPro"/>
</dbReference>
<feature type="compositionally biased region" description="Low complexity" evidence="13">
    <location>
        <begin position="604"/>
        <end position="615"/>
    </location>
</feature>
<comment type="subcellular location">
    <subcellularLocation>
        <location evidence="1">Mitochondrion inner membrane</location>
        <topology evidence="1">Multi-pass membrane protein</topology>
    </subcellularLocation>
</comment>
<dbReference type="InterPro" id="IPR007219">
    <property type="entry name" value="XnlR_reg_dom"/>
</dbReference>
<evidence type="ECO:0000313" key="15">
    <source>
        <dbReference type="EMBL" id="KAI1515383.1"/>
    </source>
</evidence>
<evidence type="ECO:0000256" key="5">
    <source>
        <dbReference type="ARBA" id="ARBA00022737"/>
    </source>
</evidence>
<dbReference type="PROSITE" id="PS50157">
    <property type="entry name" value="ZINC_FINGER_C2H2_2"/>
    <property type="match status" value="1"/>
</dbReference>
<dbReference type="PROSITE" id="PS50920">
    <property type="entry name" value="SOLCAR"/>
    <property type="match status" value="3"/>
</dbReference>
<dbReference type="InterPro" id="IPR002067">
    <property type="entry name" value="MCP"/>
</dbReference>
<dbReference type="PANTHER" id="PTHR46356:SF1">
    <property type="entry name" value="MITOCHONDRIAL 2-OXODICARBOXYLATE CARRIER"/>
    <property type="match status" value="1"/>
</dbReference>
<name>A0A922T148_9PLEO</name>
<protein>
    <submittedName>
        <fullName evidence="15">C2H2 type zinc finger domain containing protein</fullName>
    </submittedName>
</protein>
<keyword evidence="8" id="KW-0496">Mitochondrion</keyword>
<keyword evidence="11" id="KW-0862">Zinc</keyword>
<evidence type="ECO:0000256" key="6">
    <source>
        <dbReference type="ARBA" id="ARBA00022792"/>
    </source>
</evidence>
<keyword evidence="11" id="KW-0863">Zinc-finger</keyword>
<dbReference type="InterPro" id="IPR051752">
    <property type="entry name" value="Mito_2-oxodicarb_carrier"/>
</dbReference>
<dbReference type="InterPro" id="IPR023395">
    <property type="entry name" value="MCP_dom_sf"/>
</dbReference>
<keyword evidence="4 12" id="KW-0812">Transmembrane</keyword>
<keyword evidence="11" id="KW-0479">Metal-binding</keyword>
<dbReference type="AlphaFoldDB" id="A0A922T148"/>
<dbReference type="EMBL" id="NRDI02000006">
    <property type="protein sequence ID" value="KAI1515383.1"/>
    <property type="molecule type" value="Genomic_DNA"/>
</dbReference>
<feature type="compositionally biased region" description="Polar residues" evidence="13">
    <location>
        <begin position="585"/>
        <end position="603"/>
    </location>
</feature>
<comment type="caution">
    <text evidence="15">The sequence shown here is derived from an EMBL/GenBank/DDBJ whole genome shotgun (WGS) entry which is preliminary data.</text>
</comment>
<feature type="compositionally biased region" description="Polar residues" evidence="13">
    <location>
        <begin position="343"/>
        <end position="362"/>
    </location>
</feature>
<evidence type="ECO:0000313" key="16">
    <source>
        <dbReference type="Proteomes" id="UP000249757"/>
    </source>
</evidence>
<evidence type="ECO:0000256" key="3">
    <source>
        <dbReference type="ARBA" id="ARBA00022448"/>
    </source>
</evidence>
<reference evidence="16" key="1">
    <citation type="journal article" date="2022" name="Microb. Genom.">
        <title>A global pangenome for the wheat fungal pathogen Pyrenophora tritici-repentis and prediction of effector protein structural homology.</title>
        <authorList>
            <person name="Moolhuijzen P.M."/>
            <person name="See P.T."/>
            <person name="Shi G."/>
            <person name="Powell H.R."/>
            <person name="Cockram J."/>
            <person name="Jorgensen L.N."/>
            <person name="Benslimane H."/>
            <person name="Strelkov S.E."/>
            <person name="Turner J."/>
            <person name="Liu Z."/>
            <person name="Moffat C.S."/>
        </authorList>
    </citation>
    <scope>NUCLEOTIDE SEQUENCE [LARGE SCALE GENOMIC DNA]</scope>
</reference>
<evidence type="ECO:0000256" key="11">
    <source>
        <dbReference type="PROSITE-ProRule" id="PRU00042"/>
    </source>
</evidence>
<dbReference type="InterPro" id="IPR013087">
    <property type="entry name" value="Znf_C2H2_type"/>
</dbReference>
<dbReference type="PANTHER" id="PTHR46356">
    <property type="entry name" value="MITOCHONDRIAL 2-OXODICARBOXYLATE CARRIER"/>
    <property type="match status" value="1"/>
</dbReference>
<feature type="repeat" description="Solcar" evidence="12">
    <location>
        <begin position="1"/>
        <end position="37"/>
    </location>
</feature>
<dbReference type="Proteomes" id="UP000249757">
    <property type="component" value="Unassembled WGS sequence"/>
</dbReference>
<keyword evidence="7" id="KW-1133">Transmembrane helix</keyword>
<dbReference type="Pfam" id="PF04082">
    <property type="entry name" value="Fungal_trans"/>
    <property type="match status" value="1"/>
</dbReference>
<evidence type="ECO:0000256" key="4">
    <source>
        <dbReference type="ARBA" id="ARBA00022692"/>
    </source>
</evidence>
<evidence type="ECO:0000256" key="7">
    <source>
        <dbReference type="ARBA" id="ARBA00022989"/>
    </source>
</evidence>
<dbReference type="PROSITE" id="PS00028">
    <property type="entry name" value="ZINC_FINGER_C2H2_1"/>
    <property type="match status" value="1"/>
</dbReference>
<feature type="region of interest" description="Disordered" evidence="13">
    <location>
        <begin position="1123"/>
        <end position="1146"/>
    </location>
</feature>
<evidence type="ECO:0000256" key="10">
    <source>
        <dbReference type="ARBA" id="ARBA00023242"/>
    </source>
</evidence>
<evidence type="ECO:0000256" key="8">
    <source>
        <dbReference type="ARBA" id="ARBA00023128"/>
    </source>
</evidence>
<keyword evidence="3" id="KW-0813">Transport</keyword>
<evidence type="ECO:0000256" key="12">
    <source>
        <dbReference type="PROSITE-ProRule" id="PRU00282"/>
    </source>
</evidence>
<dbReference type="InterPro" id="IPR018108">
    <property type="entry name" value="MCP_transmembrane"/>
</dbReference>
<dbReference type="GO" id="GO:0006351">
    <property type="term" value="P:DNA-templated transcription"/>
    <property type="evidence" value="ECO:0007669"/>
    <property type="project" value="InterPro"/>
</dbReference>
<dbReference type="Gene3D" id="3.30.160.60">
    <property type="entry name" value="Classic Zinc Finger"/>
    <property type="match status" value="1"/>
</dbReference>
<comment type="similarity">
    <text evidence="2">Belongs to the mitochondrial carrier (TC 2.A.29) family.</text>
</comment>
<evidence type="ECO:0000256" key="13">
    <source>
        <dbReference type="SAM" id="MobiDB-lite"/>
    </source>
</evidence>
<dbReference type="SUPFAM" id="SSF57667">
    <property type="entry name" value="beta-beta-alpha zinc fingers"/>
    <property type="match status" value="1"/>
</dbReference>
<dbReference type="Gene3D" id="1.50.40.10">
    <property type="entry name" value="Mitochondrial carrier domain"/>
    <property type="match status" value="1"/>
</dbReference>
<feature type="region of interest" description="Disordered" evidence="13">
    <location>
        <begin position="274"/>
        <end position="319"/>
    </location>
</feature>
<dbReference type="GO" id="GO:0008270">
    <property type="term" value="F:zinc ion binding"/>
    <property type="evidence" value="ECO:0007669"/>
    <property type="project" value="UniProtKB-KW"/>
</dbReference>
<dbReference type="Pfam" id="PF00153">
    <property type="entry name" value="Mito_carr"/>
    <property type="match status" value="3"/>
</dbReference>
<accession>A0A922T148</accession>
<keyword evidence="16" id="KW-1185">Reference proteome</keyword>
<evidence type="ECO:0000259" key="14">
    <source>
        <dbReference type="PROSITE" id="PS50157"/>
    </source>
</evidence>
<evidence type="ECO:0000256" key="2">
    <source>
        <dbReference type="ARBA" id="ARBA00006375"/>
    </source>
</evidence>
<feature type="domain" description="C2H2-type" evidence="14">
    <location>
        <begin position="245"/>
        <end position="272"/>
    </location>
</feature>
<feature type="repeat" description="Solcar" evidence="12">
    <location>
        <begin position="47"/>
        <end position="133"/>
    </location>
</feature>
<dbReference type="SUPFAM" id="SSF103506">
    <property type="entry name" value="Mitochondrial carrier"/>
    <property type="match status" value="1"/>
</dbReference>
<organism evidence="15 16">
    <name type="scientific">Pyrenophora tritici-repentis</name>
    <dbReference type="NCBI Taxonomy" id="45151"/>
    <lineage>
        <taxon>Eukaryota</taxon>
        <taxon>Fungi</taxon>
        <taxon>Dikarya</taxon>
        <taxon>Ascomycota</taxon>
        <taxon>Pezizomycotina</taxon>
        <taxon>Dothideomycetes</taxon>
        <taxon>Pleosporomycetidae</taxon>
        <taxon>Pleosporales</taxon>
        <taxon>Pleosporineae</taxon>
        <taxon>Pleosporaceae</taxon>
        <taxon>Pyrenophora</taxon>
    </lineage>
</organism>